<dbReference type="EMBL" id="ML143420">
    <property type="protein sequence ID" value="TBU28643.1"/>
    <property type="molecule type" value="Genomic_DNA"/>
</dbReference>
<gene>
    <name evidence="1" type="ORF">BD311DRAFT_758146</name>
</gene>
<dbReference type="AlphaFoldDB" id="A0A4V2K0F0"/>
<proteinExistence type="predicted"/>
<sequence>MARLSRVPLRIEGEDRERTLTSSPMRGSKQPARCWRLCPRCCPCQRPYRSLSSAVVGDTVLMSSVIDLNEAMASSSGTSVSHVVQASLPV</sequence>
<evidence type="ECO:0000313" key="1">
    <source>
        <dbReference type="EMBL" id="TBU28643.1"/>
    </source>
</evidence>
<organism evidence="1">
    <name type="scientific">Dichomitus squalens</name>
    <dbReference type="NCBI Taxonomy" id="114155"/>
    <lineage>
        <taxon>Eukaryota</taxon>
        <taxon>Fungi</taxon>
        <taxon>Dikarya</taxon>
        <taxon>Basidiomycota</taxon>
        <taxon>Agaricomycotina</taxon>
        <taxon>Agaricomycetes</taxon>
        <taxon>Polyporales</taxon>
        <taxon>Polyporaceae</taxon>
        <taxon>Dichomitus</taxon>
    </lineage>
</organism>
<protein>
    <submittedName>
        <fullName evidence="1">Uncharacterized protein</fullName>
    </submittedName>
</protein>
<dbReference type="Proteomes" id="UP000292957">
    <property type="component" value="Unassembled WGS sequence"/>
</dbReference>
<reference evidence="1" key="1">
    <citation type="submission" date="2019-01" db="EMBL/GenBank/DDBJ databases">
        <title>Draft genome sequences of three monokaryotic isolates of the white-rot basidiomycete fungus Dichomitus squalens.</title>
        <authorList>
            <consortium name="DOE Joint Genome Institute"/>
            <person name="Lopez S.C."/>
            <person name="Andreopoulos B."/>
            <person name="Pangilinan J."/>
            <person name="Lipzen A."/>
            <person name="Riley R."/>
            <person name="Ahrendt S."/>
            <person name="Ng V."/>
            <person name="Barry K."/>
            <person name="Daum C."/>
            <person name="Grigoriev I.V."/>
            <person name="Hilden K.S."/>
            <person name="Makela M.R."/>
            <person name="de Vries R.P."/>
        </authorList>
    </citation>
    <scope>NUCLEOTIDE SEQUENCE [LARGE SCALE GENOMIC DNA]</scope>
    <source>
        <strain evidence="1">OM18370.1</strain>
    </source>
</reference>
<accession>A0A4V2K0F0</accession>
<name>A0A4V2K0F0_9APHY</name>